<dbReference type="GO" id="GO:0015833">
    <property type="term" value="P:peptide transport"/>
    <property type="evidence" value="ECO:0007669"/>
    <property type="project" value="TreeGrafter"/>
</dbReference>
<dbReference type="eggNOG" id="COG0747">
    <property type="taxonomic scope" value="Bacteria"/>
</dbReference>
<dbReference type="InterPro" id="IPR000914">
    <property type="entry name" value="SBP_5_dom"/>
</dbReference>
<dbReference type="Gene3D" id="3.40.190.10">
    <property type="entry name" value="Periplasmic binding protein-like II"/>
    <property type="match status" value="1"/>
</dbReference>
<dbReference type="GO" id="GO:1904680">
    <property type="term" value="F:peptide transmembrane transporter activity"/>
    <property type="evidence" value="ECO:0007669"/>
    <property type="project" value="TreeGrafter"/>
</dbReference>
<keyword evidence="4" id="KW-1185">Reference proteome</keyword>
<keyword evidence="1" id="KW-0732">Signal</keyword>
<feature type="chain" id="PRO_5039682772" evidence="1">
    <location>
        <begin position="23"/>
        <end position="635"/>
    </location>
</feature>
<dbReference type="Proteomes" id="UP000007962">
    <property type="component" value="Chromosome"/>
</dbReference>
<sequence>MKIRRFAAFGAAVAATALALSACQSPGSGSDDNGGDDEGLSQDTAVTFGWNQSFYEYNGDSSTGNATANAIVLYLMNSAFRYFDEDLNIAQDTSFGTYEKTSDDPLTVEYTVNDDVAWSDGTPVDAADMLLSWAATSGHFNTLADEEVETDEEGNVTNQGDNVYFSGTSVASSYIIPTPEISEDGKTITLVYDRPFADWEQGFGIGVPAHVVAMHALGIDDATEAKEALIDAINNDDTEALAAISQFWNEGFQFGDSLPDDESLYLSNGAYLLTDFVRDQYVTLERNPDYNGDRPANVERVTIRYNGDPMASLQALQNGEVDVIEPQATTDILQAAEALGEDFTVLTGDAATYEHIDLAQNNGGPFDPAAYGGDAAIARDVREAFLLLIPREDIVDTLIRPLNPEANVRQTNLAVPSAPNYDAIVAANGYEEAFPAVVDQSSIDRATQLLTDAGVTTPIDVRIMTDSLNTRRQNQLQIISDTVNASGLFSIVDASNADWGALLSDTSQYDAAIFGWQSTGTGATNSDANYRPGAINNFYGYDNPEVTALLDEIAVTTDQDTVTELQGEMEAFLVQDAFGLPIYQHPGVDVYRNSIEGINPIALSPTVFWNYWEWDVTGDTAGEPTSEEATEEATE</sequence>
<reference evidence="3 4" key="1">
    <citation type="journal article" date="2009" name="Stand. Genomic Sci.">
        <title>Complete genome sequence of Beutenbergia cavernae type strain (HKI 0122).</title>
        <authorList>
            <person name="Land M."/>
            <person name="Pukall R."/>
            <person name="Abt B."/>
            <person name="Goker M."/>
            <person name="Rohde M."/>
            <person name="Glavina Del Rio T."/>
            <person name="Tice H."/>
            <person name="Copeland A."/>
            <person name="Cheng J.F."/>
            <person name="Lucas S."/>
            <person name="Chen F."/>
            <person name="Nolan M."/>
            <person name="Bruce D."/>
            <person name="Goodwin L."/>
            <person name="Pitluck S."/>
            <person name="Ivanova N."/>
            <person name="Mavromatis K."/>
            <person name="Ovchinnikova G."/>
            <person name="Pati A."/>
            <person name="Chen A."/>
            <person name="Palaniappan K."/>
            <person name="Hauser L."/>
            <person name="Chang Y.J."/>
            <person name="Jefferies C.C."/>
            <person name="Saunders E."/>
            <person name="Brettin T."/>
            <person name="Detter J.C."/>
            <person name="Han C."/>
            <person name="Chain P."/>
            <person name="Bristow J."/>
            <person name="Eisen J.A."/>
            <person name="Markowitz V."/>
            <person name="Hugenholtz P."/>
            <person name="Kyrpides N.C."/>
            <person name="Klenk H.P."/>
            <person name="Lapidus A."/>
        </authorList>
    </citation>
    <scope>NUCLEOTIDE SEQUENCE [LARGE SCALE GENOMIC DNA]</scope>
    <source>
        <strain evidence="4">ATCC BAA-8 / DSM 12333 / NBRC 16432</strain>
    </source>
</reference>
<dbReference type="InterPro" id="IPR030678">
    <property type="entry name" value="Peptide/Ni-bd"/>
</dbReference>
<dbReference type="Pfam" id="PF00496">
    <property type="entry name" value="SBP_bac_5"/>
    <property type="match status" value="1"/>
</dbReference>
<dbReference type="EMBL" id="CP001618">
    <property type="protein sequence ID" value="ACQ79376.1"/>
    <property type="molecule type" value="Genomic_DNA"/>
</dbReference>
<dbReference type="GO" id="GO:0042597">
    <property type="term" value="C:periplasmic space"/>
    <property type="evidence" value="ECO:0007669"/>
    <property type="project" value="UniProtKB-ARBA"/>
</dbReference>
<dbReference type="PROSITE" id="PS51257">
    <property type="entry name" value="PROKAR_LIPOPROTEIN"/>
    <property type="match status" value="1"/>
</dbReference>
<dbReference type="GO" id="GO:0043190">
    <property type="term" value="C:ATP-binding cassette (ABC) transporter complex"/>
    <property type="evidence" value="ECO:0007669"/>
    <property type="project" value="InterPro"/>
</dbReference>
<feature type="signal peptide" evidence="1">
    <location>
        <begin position="1"/>
        <end position="22"/>
    </location>
</feature>
<proteinExistence type="predicted"/>
<dbReference type="KEGG" id="bcv:Bcav_1116"/>
<organism evidence="3 4">
    <name type="scientific">Beutenbergia cavernae (strain ATCC BAA-8 / DSM 12333 / CCUG 43141 / JCM 11478 / NBRC 16432 / NCIMB 13614 / HKI 0122)</name>
    <dbReference type="NCBI Taxonomy" id="471853"/>
    <lineage>
        <taxon>Bacteria</taxon>
        <taxon>Bacillati</taxon>
        <taxon>Actinomycetota</taxon>
        <taxon>Actinomycetes</taxon>
        <taxon>Micrococcales</taxon>
        <taxon>Beutenbergiaceae</taxon>
        <taxon>Beutenbergia</taxon>
    </lineage>
</organism>
<evidence type="ECO:0000256" key="1">
    <source>
        <dbReference type="SAM" id="SignalP"/>
    </source>
</evidence>
<accession>C5C0X2</accession>
<dbReference type="PIRSF" id="PIRSF002741">
    <property type="entry name" value="MppA"/>
    <property type="match status" value="1"/>
</dbReference>
<gene>
    <name evidence="3" type="ordered locus">Bcav_1116</name>
</gene>
<dbReference type="SUPFAM" id="SSF53850">
    <property type="entry name" value="Periplasmic binding protein-like II"/>
    <property type="match status" value="1"/>
</dbReference>
<feature type="domain" description="Solute-binding protein family 5" evidence="2">
    <location>
        <begin position="100"/>
        <end position="520"/>
    </location>
</feature>
<dbReference type="Gene3D" id="3.10.105.10">
    <property type="entry name" value="Dipeptide-binding Protein, Domain 3"/>
    <property type="match status" value="1"/>
</dbReference>
<evidence type="ECO:0000313" key="3">
    <source>
        <dbReference type="EMBL" id="ACQ79376.1"/>
    </source>
</evidence>
<dbReference type="InterPro" id="IPR039424">
    <property type="entry name" value="SBP_5"/>
</dbReference>
<dbReference type="PANTHER" id="PTHR30290:SF65">
    <property type="entry name" value="MONOACYL PHOSPHATIDYLINOSITOL TETRAMANNOSIDE-BINDING PROTEIN LPQW-RELATED"/>
    <property type="match status" value="1"/>
</dbReference>
<dbReference type="HOGENOM" id="CLU_017028_11_0_11"/>
<evidence type="ECO:0000259" key="2">
    <source>
        <dbReference type="Pfam" id="PF00496"/>
    </source>
</evidence>
<name>C5C0X2_BEUC1</name>
<dbReference type="STRING" id="471853.Bcav_1116"/>
<dbReference type="Gene3D" id="3.90.76.10">
    <property type="entry name" value="Dipeptide-binding Protein, Domain 1"/>
    <property type="match status" value="1"/>
</dbReference>
<dbReference type="PANTHER" id="PTHR30290">
    <property type="entry name" value="PERIPLASMIC BINDING COMPONENT OF ABC TRANSPORTER"/>
    <property type="match status" value="1"/>
</dbReference>
<evidence type="ECO:0000313" key="4">
    <source>
        <dbReference type="Proteomes" id="UP000007962"/>
    </source>
</evidence>
<dbReference type="CDD" id="cd08501">
    <property type="entry name" value="PBP2_Lpqw"/>
    <property type="match status" value="1"/>
</dbReference>
<protein>
    <submittedName>
        <fullName evidence="3">Extracellular solute-binding protein family 5</fullName>
    </submittedName>
</protein>
<dbReference type="AlphaFoldDB" id="C5C0X2"/>